<protein>
    <submittedName>
        <fullName evidence="1">Uncharacterized protein</fullName>
    </submittedName>
</protein>
<sequence length="147" mass="15394">MIFDTQTLFSDQQAVTASARSENVLDLGDMGIPHGNKQAPVRDIGEGTPLPLLVQVTEDFAGLTSLEIQVQTSDQSDFSSDVRLHTSSGPVPVAKLKAGWKFGVTSLPVADKDGMGRYLSINYVKSGSDATAGKITAGLVAAVQTDG</sequence>
<evidence type="ECO:0000313" key="1">
    <source>
        <dbReference type="EMBL" id="SNZ21300.1"/>
    </source>
</evidence>
<dbReference type="Pfam" id="PF21190">
    <property type="entry name" value="Bbp16"/>
    <property type="match status" value="1"/>
</dbReference>
<accession>A0A285PHT6</accession>
<organism evidence="1 2">
    <name type="scientific">Cohaesibacter gelatinilyticus</name>
    <dbReference type="NCBI Taxonomy" id="372072"/>
    <lineage>
        <taxon>Bacteria</taxon>
        <taxon>Pseudomonadati</taxon>
        <taxon>Pseudomonadota</taxon>
        <taxon>Alphaproteobacteria</taxon>
        <taxon>Hyphomicrobiales</taxon>
        <taxon>Cohaesibacteraceae</taxon>
    </lineage>
</organism>
<name>A0A285PHT6_9HYPH</name>
<reference evidence="1 2" key="1">
    <citation type="submission" date="2017-09" db="EMBL/GenBank/DDBJ databases">
        <authorList>
            <person name="Ehlers B."/>
            <person name="Leendertz F.H."/>
        </authorList>
    </citation>
    <scope>NUCLEOTIDE SEQUENCE [LARGE SCALE GENOMIC DNA]</scope>
    <source>
        <strain evidence="1 2">DSM 18289</strain>
    </source>
</reference>
<gene>
    <name evidence="1" type="ORF">SAMN06265368_4417</name>
</gene>
<dbReference type="InterPro" id="IPR048922">
    <property type="entry name" value="Bbp16"/>
</dbReference>
<evidence type="ECO:0000313" key="2">
    <source>
        <dbReference type="Proteomes" id="UP000219439"/>
    </source>
</evidence>
<dbReference type="EMBL" id="OBEL01000007">
    <property type="protein sequence ID" value="SNZ21300.1"/>
    <property type="molecule type" value="Genomic_DNA"/>
</dbReference>
<dbReference type="AlphaFoldDB" id="A0A285PHT6"/>
<dbReference type="Gene3D" id="2.60.120.1110">
    <property type="match status" value="1"/>
</dbReference>
<dbReference type="OrthoDB" id="5455995at2"/>
<proteinExistence type="predicted"/>
<dbReference type="RefSeq" id="WP_097155674.1">
    <property type="nucleotide sequence ID" value="NZ_OBEL01000007.1"/>
</dbReference>
<dbReference type="Proteomes" id="UP000219439">
    <property type="component" value="Unassembled WGS sequence"/>
</dbReference>
<keyword evidence="2" id="KW-1185">Reference proteome</keyword>